<dbReference type="GO" id="GO:0008712">
    <property type="term" value="F:ADP-glyceromanno-heptose 6-epimerase activity"/>
    <property type="evidence" value="ECO:0007669"/>
    <property type="project" value="UniProtKB-UniRule"/>
</dbReference>
<accession>B7VHM1</accession>
<feature type="binding site" evidence="4">
    <location>
        <position position="158"/>
    </location>
    <ligand>
        <name>NADP(+)</name>
        <dbReference type="ChEBI" id="CHEBI:58349"/>
    </ligand>
</feature>
<feature type="binding site" evidence="4">
    <location>
        <position position="107"/>
    </location>
    <ligand>
        <name>NADP(+)</name>
        <dbReference type="ChEBI" id="CHEBI:58349"/>
    </ligand>
</feature>
<dbReference type="AlphaFoldDB" id="B7VHM1"/>
<reference evidence="6 7" key="1">
    <citation type="submission" date="2009-02" db="EMBL/GenBank/DDBJ databases">
        <title>Vibrio splendidus str. LGP32 complete genome.</title>
        <authorList>
            <person name="Mazel D."/>
            <person name="Le Roux F."/>
        </authorList>
    </citation>
    <scope>NUCLEOTIDE SEQUENCE [LARGE SCALE GENOMIC DNA]</scope>
    <source>
        <strain evidence="6 7">LGP32</strain>
    </source>
</reference>
<evidence type="ECO:0000256" key="2">
    <source>
        <dbReference type="ARBA" id="ARBA00023235"/>
    </source>
</evidence>
<dbReference type="GO" id="GO:0050661">
    <property type="term" value="F:NADP binding"/>
    <property type="evidence" value="ECO:0007669"/>
    <property type="project" value="InterPro"/>
</dbReference>
<comment type="domain">
    <text evidence="4">Contains a large N-terminal NADP-binding domain, and a smaller C-terminal substrate-binding domain.</text>
</comment>
<feature type="binding site" evidence="4">
    <location>
        <position position="190"/>
    </location>
    <ligand>
        <name>NADP(+)</name>
        <dbReference type="ChEBI" id="CHEBI:58349"/>
    </ligand>
</feature>
<keyword evidence="3 4" id="KW-0119">Carbohydrate metabolism</keyword>
<dbReference type="EC" id="5.1.3.20" evidence="4"/>
<dbReference type="SUPFAM" id="SSF51735">
    <property type="entry name" value="NAD(P)-binding Rossmann-fold domains"/>
    <property type="match status" value="1"/>
</dbReference>
<feature type="active site" description="Proton acceptor" evidence="4">
    <location>
        <position position="198"/>
    </location>
</feature>
<organism evidence="6 7">
    <name type="scientific">Vibrio atlanticus (strain LGP32)</name>
    <name type="common">Vibrio splendidus (strain Mel32)</name>
    <dbReference type="NCBI Taxonomy" id="575788"/>
    <lineage>
        <taxon>Bacteria</taxon>
        <taxon>Pseudomonadati</taxon>
        <taxon>Pseudomonadota</taxon>
        <taxon>Gammaproteobacteria</taxon>
        <taxon>Vibrionales</taxon>
        <taxon>Vibrionaceae</taxon>
        <taxon>Vibrio</taxon>
    </lineage>
</organism>
<dbReference type="InterPro" id="IPR036291">
    <property type="entry name" value="NAD(P)-bd_dom_sf"/>
</dbReference>
<evidence type="ECO:0000259" key="5">
    <source>
        <dbReference type="Pfam" id="PF01370"/>
    </source>
</evidence>
<comment type="catalytic activity">
    <reaction evidence="4">
        <text>ADP-D-glycero-beta-D-manno-heptose = ADP-L-glycero-beta-D-manno-heptose</text>
        <dbReference type="Rhea" id="RHEA:17577"/>
        <dbReference type="ChEBI" id="CHEBI:59967"/>
        <dbReference type="ChEBI" id="CHEBI:61506"/>
        <dbReference type="EC" id="5.1.3.20"/>
    </reaction>
</comment>
<gene>
    <name evidence="6" type="primary">waaD</name>
    <name evidence="4" type="synonym">hldD</name>
    <name evidence="6" type="ordered locus">VS_0201</name>
</gene>
<dbReference type="STRING" id="575788.VS_0201"/>
<keyword evidence="2 4" id="KW-0413">Isomerase</keyword>
<name>B7VHM1_VIBA3</name>
<dbReference type="GO" id="GO:0097171">
    <property type="term" value="P:ADP-L-glycero-beta-D-manno-heptose biosynthetic process"/>
    <property type="evidence" value="ECO:0007669"/>
    <property type="project" value="UniProtKB-UniPathway"/>
</dbReference>
<comment type="similarity">
    <text evidence="4">Belongs to the NAD(P)-dependent epimerase/dehydratase family. HldD subfamily.</text>
</comment>
<evidence type="ECO:0000313" key="6">
    <source>
        <dbReference type="EMBL" id="CAV17233.1"/>
    </source>
</evidence>
<dbReference type="PANTHER" id="PTHR43103:SF3">
    <property type="entry name" value="ADP-L-GLYCERO-D-MANNO-HEPTOSE-6-EPIMERASE"/>
    <property type="match status" value="1"/>
</dbReference>
<feature type="binding site" evidence="4">
    <location>
        <position position="68"/>
    </location>
    <ligand>
        <name>NADP(+)</name>
        <dbReference type="ChEBI" id="CHEBI:58349"/>
    </ligand>
</feature>
<feature type="binding site" evidence="4">
    <location>
        <begin position="46"/>
        <end position="47"/>
    </location>
    <ligand>
        <name>NADP(+)</name>
        <dbReference type="ChEBI" id="CHEBI:58349"/>
    </ligand>
</feature>
<feature type="active site" description="Proton acceptor" evidence="4">
    <location>
        <position position="154"/>
    </location>
</feature>
<feature type="binding site" evidence="4">
    <location>
        <position position="292"/>
    </location>
    <ligand>
        <name>substrate</name>
    </ligand>
</feature>
<dbReference type="InterPro" id="IPR011912">
    <property type="entry name" value="Heptose_epim"/>
</dbReference>
<feature type="binding site" evidence="4">
    <location>
        <position position="200"/>
    </location>
    <ligand>
        <name>substrate</name>
    </ligand>
</feature>
<sequence>MLYSCEFVFKKVGRNMIIVTGGAGMIGSNIVKALNEAGHNDILVVDNLKDGKKFKNLVDLDITDYMDRDDFLTQVMAGDDFGHIEAIFHEGACSATTEWDGKYMMLNNYEYSKELLHYCIEREIPFLYASSAATYGETDTFIEEPQYEGALNVYGYSKQQFDNYVRRLTADATAHNETLSQITGFRYFNVYGPREQHKGSMASVAFHLNNQMNAGENPKLFAGSETFKRDFVYVGDVAAVNLWFLKNGVSGIFNLGTGNAESFEEVAKAVIKHHGKGEIETIPFPEHLKGAYQEFTQADLTKLRNAGCDVQFKSVAEGVSEYMQSVNR</sequence>
<dbReference type="NCBIfam" id="NF008360">
    <property type="entry name" value="PRK11150.1"/>
    <property type="match status" value="1"/>
</dbReference>
<dbReference type="EMBL" id="FM954972">
    <property type="protein sequence ID" value="CAV17233.1"/>
    <property type="molecule type" value="Genomic_DNA"/>
</dbReference>
<evidence type="ECO:0000256" key="4">
    <source>
        <dbReference type="HAMAP-Rule" id="MF_01601"/>
    </source>
</evidence>
<feature type="binding site" evidence="4">
    <location>
        <position position="207"/>
    </location>
    <ligand>
        <name>substrate</name>
    </ligand>
</feature>
<comment type="function">
    <text evidence="4">Catalyzes the interconversion between ADP-D-glycero-beta-D-manno-heptose and ADP-L-glycero-beta-D-manno-heptose via an epimerization at carbon 6 of the heptose.</text>
</comment>
<evidence type="ECO:0000256" key="1">
    <source>
        <dbReference type="ARBA" id="ARBA00022857"/>
    </source>
</evidence>
<feature type="binding site" evidence="4">
    <location>
        <position position="229"/>
    </location>
    <ligand>
        <name>substrate</name>
    </ligand>
</feature>
<dbReference type="HOGENOM" id="CLU_007383_1_3_6"/>
<feature type="binding site" evidence="4">
    <location>
        <position position="198"/>
    </location>
    <ligand>
        <name>NADP(+)</name>
        <dbReference type="ChEBI" id="CHEBI:58349"/>
    </ligand>
</feature>
<dbReference type="CDD" id="cd05248">
    <property type="entry name" value="ADP_GME_SDR_e"/>
    <property type="match status" value="1"/>
</dbReference>
<feature type="binding site" evidence="4">
    <location>
        <begin position="221"/>
        <end position="224"/>
    </location>
    <ligand>
        <name>substrate</name>
    </ligand>
</feature>
<comment type="subunit">
    <text evidence="4">Homopentamer.</text>
</comment>
<feature type="binding site" evidence="4">
    <location>
        <begin position="25"/>
        <end position="26"/>
    </location>
    <ligand>
        <name>NADP(+)</name>
        <dbReference type="ChEBI" id="CHEBI:58349"/>
    </ligand>
</feature>
<proteinExistence type="inferred from homology"/>
<dbReference type="Proteomes" id="UP000009100">
    <property type="component" value="Chromosome 1"/>
</dbReference>
<dbReference type="PANTHER" id="PTHR43103">
    <property type="entry name" value="NUCLEOSIDE-DIPHOSPHATE-SUGAR EPIMERASE"/>
    <property type="match status" value="1"/>
</dbReference>
<dbReference type="eggNOG" id="COG0451">
    <property type="taxonomic scope" value="Bacteria"/>
</dbReference>
<dbReference type="GO" id="GO:0005975">
    <property type="term" value="P:carbohydrate metabolic process"/>
    <property type="evidence" value="ECO:0007669"/>
    <property type="project" value="UniProtKB-UniRule"/>
</dbReference>
<dbReference type="Pfam" id="PF01370">
    <property type="entry name" value="Epimerase"/>
    <property type="match status" value="1"/>
</dbReference>
<dbReference type="KEGG" id="vsp:VS_0201"/>
<feature type="binding site" evidence="4">
    <location>
        <position position="189"/>
    </location>
    <ligand>
        <name>substrate</name>
    </ligand>
</feature>
<comment type="cofactor">
    <cofactor evidence="4">
        <name>NADP(+)</name>
        <dbReference type="ChEBI" id="CHEBI:58349"/>
    </cofactor>
    <text evidence="4">Binds 1 NADP(+) per subunit.</text>
</comment>
<dbReference type="Gene3D" id="3.40.50.720">
    <property type="entry name" value="NAD(P)-binding Rossmann-like Domain"/>
    <property type="match status" value="1"/>
</dbReference>
<feature type="domain" description="NAD-dependent epimerase/dehydratase" evidence="5">
    <location>
        <begin position="17"/>
        <end position="256"/>
    </location>
</feature>
<dbReference type="UniPathway" id="UPA00356">
    <property type="reaction ID" value="UER00440"/>
</dbReference>
<feature type="binding site" evidence="4">
    <location>
        <position position="53"/>
    </location>
    <ligand>
        <name>NADP(+)</name>
        <dbReference type="ChEBI" id="CHEBI:58349"/>
    </ligand>
</feature>
<evidence type="ECO:0000256" key="3">
    <source>
        <dbReference type="ARBA" id="ARBA00023277"/>
    </source>
</evidence>
<comment type="pathway">
    <text evidence="4">Nucleotide-sugar biosynthesis; ADP-L-glycero-beta-D-manno-heptose biosynthesis; ADP-L-glycero-beta-D-manno-heptose from D-glycero-beta-D-manno-heptose 7-phosphate: step 4/4.</text>
</comment>
<dbReference type="NCBIfam" id="TIGR02197">
    <property type="entry name" value="heptose_epim"/>
    <property type="match status" value="1"/>
</dbReference>
<protein>
    <recommendedName>
        <fullName evidence="4">ADP-L-glycero-D-manno-heptose-6-epimerase</fullName>
        <ecNumber evidence="4">5.1.3.20</ecNumber>
    </recommendedName>
    <alternativeName>
        <fullName evidence="4">ADP-L-glycero-beta-D-manno-heptose-6-epimerase</fullName>
        <shortName evidence="4">ADP-glyceromanno-heptose 6-epimerase</shortName>
        <shortName evidence="4">ADP-hep 6-epimerase</shortName>
        <shortName evidence="4">AGME</shortName>
    </alternativeName>
</protein>
<evidence type="ECO:0000313" key="7">
    <source>
        <dbReference type="Proteomes" id="UP000009100"/>
    </source>
</evidence>
<dbReference type="Gene3D" id="3.90.25.10">
    <property type="entry name" value="UDP-galactose 4-epimerase, domain 1"/>
    <property type="match status" value="1"/>
</dbReference>
<dbReference type="InterPro" id="IPR001509">
    <property type="entry name" value="Epimerase_deHydtase"/>
</dbReference>
<keyword evidence="1 4" id="KW-0521">NADP</keyword>
<dbReference type="HAMAP" id="MF_01601">
    <property type="entry name" value="Heptose_epimerase"/>
    <property type="match status" value="1"/>
</dbReference>
<feature type="binding site" evidence="4">
    <location>
        <begin position="90"/>
        <end position="94"/>
    </location>
    <ligand>
        <name>NADP(+)</name>
        <dbReference type="ChEBI" id="CHEBI:58349"/>
    </ligand>
</feature>